<evidence type="ECO:0000313" key="2">
    <source>
        <dbReference type="EMBL" id="RLL93614.1"/>
    </source>
</evidence>
<dbReference type="STRING" id="1245748.A0A229WW27"/>
<feature type="compositionally biased region" description="Acidic residues" evidence="1">
    <location>
        <begin position="234"/>
        <end position="264"/>
    </location>
</feature>
<dbReference type="Proteomes" id="UP000215289">
    <property type="component" value="Unassembled WGS sequence"/>
</dbReference>
<dbReference type="EMBL" id="NIDN02000286">
    <property type="protein sequence ID" value="RLL93614.1"/>
    <property type="molecule type" value="Genomic_DNA"/>
</dbReference>
<comment type="caution">
    <text evidence="2">The sequence shown here is derived from an EMBL/GenBank/DDBJ whole genome shotgun (WGS) entry which is preliminary data.</text>
</comment>
<gene>
    <name evidence="2" type="ORF">CFD26_103093</name>
</gene>
<name>A0A229WW27_9EURO</name>
<accession>A0A229WW27</accession>
<proteinExistence type="predicted"/>
<evidence type="ECO:0000256" key="1">
    <source>
        <dbReference type="SAM" id="MobiDB-lite"/>
    </source>
</evidence>
<evidence type="ECO:0000313" key="3">
    <source>
        <dbReference type="Proteomes" id="UP000215289"/>
    </source>
</evidence>
<keyword evidence="3" id="KW-1185">Reference proteome</keyword>
<dbReference type="OrthoDB" id="3800761at2759"/>
<organism evidence="2 3">
    <name type="scientific">Aspergillus turcosus</name>
    <dbReference type="NCBI Taxonomy" id="1245748"/>
    <lineage>
        <taxon>Eukaryota</taxon>
        <taxon>Fungi</taxon>
        <taxon>Dikarya</taxon>
        <taxon>Ascomycota</taxon>
        <taxon>Pezizomycotina</taxon>
        <taxon>Eurotiomycetes</taxon>
        <taxon>Eurotiomycetidae</taxon>
        <taxon>Eurotiales</taxon>
        <taxon>Aspergillaceae</taxon>
        <taxon>Aspergillus</taxon>
        <taxon>Aspergillus subgen. Fumigati</taxon>
    </lineage>
</organism>
<feature type="compositionally biased region" description="Basic residues" evidence="1">
    <location>
        <begin position="268"/>
        <end position="290"/>
    </location>
</feature>
<reference evidence="2 3" key="1">
    <citation type="submission" date="2018-08" db="EMBL/GenBank/DDBJ databases">
        <title>Draft genome sequences of two Aspergillus turcosus clinical strains isolated from bronchoalveolar lavage fluid: one azole-susceptible and the other azole-resistant.</title>
        <authorList>
            <person name="Parent-Michaud M."/>
            <person name="Dufresne P.J."/>
            <person name="Fournier E."/>
            <person name="Martineau C."/>
            <person name="Moreira S."/>
            <person name="Perkins V."/>
            <person name="De Repentigny L."/>
            <person name="Dufresne S.F."/>
        </authorList>
    </citation>
    <scope>NUCLEOTIDE SEQUENCE [LARGE SCALE GENOMIC DNA]</scope>
    <source>
        <strain evidence="2">HMR AF 1038</strain>
    </source>
</reference>
<sequence length="323" mass="37508">MSSSKSKRIPPPPRPSGSKQSVVSGLFPNTVKEKMRRMEEECWGCGSEKIQIARVLAKADGATSFLEKRRLINFNPLTAMNAIALCPTCRTYYDDALDPMFFFVPSDLDFFIRFELRNRVHRQGDITKRRVPLPREYAQYQYKQGKITDVAQGGQYTRVYLCDNPRTQHTQAPNQWHGAPFPAIRRAIGALGSPRIGRIPQDMVMKLQILRDLYYLDDDEETERRHKLQRPSQDDDYQDSDEEEDENKEEEEEEEDEDETEDEEQIFKGKKGCSKRSKTITYSSKRRRRDQSRWEWDLGPDATTEDAIRKYGPVLSGPGRRLG</sequence>
<feature type="region of interest" description="Disordered" evidence="1">
    <location>
        <begin position="1"/>
        <end position="23"/>
    </location>
</feature>
<feature type="region of interest" description="Disordered" evidence="1">
    <location>
        <begin position="220"/>
        <end position="323"/>
    </location>
</feature>
<protein>
    <recommendedName>
        <fullName evidence="4">HNH nuclease domain-containing protein</fullName>
    </recommendedName>
</protein>
<evidence type="ECO:0008006" key="4">
    <source>
        <dbReference type="Google" id="ProtNLM"/>
    </source>
</evidence>
<dbReference type="AlphaFoldDB" id="A0A229WW27"/>